<keyword evidence="2" id="KW-0489">Methyltransferase</keyword>
<dbReference type="RefSeq" id="WP_073381328.1">
    <property type="nucleotide sequence ID" value="NZ_FQZK01000015.1"/>
</dbReference>
<accession>A0A1M6QM11</accession>
<proteinExistence type="predicted"/>
<dbReference type="OrthoDB" id="9810247at2"/>
<organism evidence="2 3">
    <name type="scientific">Nocardiopsis flavescens</name>
    <dbReference type="NCBI Taxonomy" id="758803"/>
    <lineage>
        <taxon>Bacteria</taxon>
        <taxon>Bacillati</taxon>
        <taxon>Actinomycetota</taxon>
        <taxon>Actinomycetes</taxon>
        <taxon>Streptosporangiales</taxon>
        <taxon>Nocardiopsidaceae</taxon>
        <taxon>Nocardiopsis</taxon>
    </lineage>
</organism>
<keyword evidence="3" id="KW-1185">Reference proteome</keyword>
<dbReference type="SUPFAM" id="SSF53335">
    <property type="entry name" value="S-adenosyl-L-methionine-dependent methyltransferases"/>
    <property type="match status" value="1"/>
</dbReference>
<dbReference type="Pfam" id="PF08241">
    <property type="entry name" value="Methyltransf_11"/>
    <property type="match status" value="1"/>
</dbReference>
<dbReference type="Proteomes" id="UP000184452">
    <property type="component" value="Unassembled WGS sequence"/>
</dbReference>
<dbReference type="PANTHER" id="PTHR43861">
    <property type="entry name" value="TRANS-ACONITATE 2-METHYLTRANSFERASE-RELATED"/>
    <property type="match status" value="1"/>
</dbReference>
<evidence type="ECO:0000313" key="3">
    <source>
        <dbReference type="Proteomes" id="UP000184452"/>
    </source>
</evidence>
<dbReference type="GO" id="GO:0032259">
    <property type="term" value="P:methylation"/>
    <property type="evidence" value="ECO:0007669"/>
    <property type="project" value="UniProtKB-KW"/>
</dbReference>
<dbReference type="GO" id="GO:0008757">
    <property type="term" value="F:S-adenosylmethionine-dependent methyltransferase activity"/>
    <property type="evidence" value="ECO:0007669"/>
    <property type="project" value="InterPro"/>
</dbReference>
<dbReference type="Gene3D" id="3.40.50.150">
    <property type="entry name" value="Vaccinia Virus protein VP39"/>
    <property type="match status" value="1"/>
</dbReference>
<dbReference type="InterPro" id="IPR029063">
    <property type="entry name" value="SAM-dependent_MTases_sf"/>
</dbReference>
<sequence length="241" mass="26338">MNGGLGTGNPSSAFGRRGVAKRIEAVAGHLPARGDRLLDVGCGDGTYTVELAGGYVRVDAIDLEPQRLDAFTERIAGTPLEDRIGVHKMSADSLAFDPNTFDRVTAFEAVEHIEDLEGSLAEIHRVLKPGGALSLTTPNRWFPFETHGVLWGQRRRSGLTAPFLPWVRPLHERMSDARVFTTQELGRLLRGAGLRVRAIDYLMPPLDRRPRPLQNLSDGLEGTPLRVFGMAVAVTAVKPAR</sequence>
<dbReference type="InterPro" id="IPR013216">
    <property type="entry name" value="Methyltransf_11"/>
</dbReference>
<feature type="domain" description="Methyltransferase type 11" evidence="1">
    <location>
        <begin position="38"/>
        <end position="134"/>
    </location>
</feature>
<dbReference type="AlphaFoldDB" id="A0A1M6QM11"/>
<dbReference type="EMBL" id="FQZK01000015">
    <property type="protein sequence ID" value="SHK21319.1"/>
    <property type="molecule type" value="Genomic_DNA"/>
</dbReference>
<evidence type="ECO:0000313" key="2">
    <source>
        <dbReference type="EMBL" id="SHK21319.1"/>
    </source>
</evidence>
<gene>
    <name evidence="2" type="ORF">SAMN05421803_115120</name>
</gene>
<keyword evidence="2" id="KW-0808">Transferase</keyword>
<dbReference type="CDD" id="cd02440">
    <property type="entry name" value="AdoMet_MTases"/>
    <property type="match status" value="1"/>
</dbReference>
<name>A0A1M6QM11_9ACTN</name>
<protein>
    <submittedName>
        <fullName evidence="2">Methyltransferase domain-containing protein</fullName>
    </submittedName>
</protein>
<dbReference type="STRING" id="758803.SAMN05421803_115120"/>
<reference evidence="2 3" key="1">
    <citation type="submission" date="2016-11" db="EMBL/GenBank/DDBJ databases">
        <authorList>
            <person name="Jaros S."/>
            <person name="Januszkiewicz K."/>
            <person name="Wedrychowicz H."/>
        </authorList>
    </citation>
    <scope>NUCLEOTIDE SEQUENCE [LARGE SCALE GENOMIC DNA]</scope>
    <source>
        <strain evidence="2 3">CGMCC 4.5723</strain>
    </source>
</reference>
<evidence type="ECO:0000259" key="1">
    <source>
        <dbReference type="Pfam" id="PF08241"/>
    </source>
</evidence>
<dbReference type="PANTHER" id="PTHR43861:SF1">
    <property type="entry name" value="TRANS-ACONITATE 2-METHYLTRANSFERASE"/>
    <property type="match status" value="1"/>
</dbReference>